<dbReference type="InterPro" id="IPR001584">
    <property type="entry name" value="Integrase_cat-core"/>
</dbReference>
<dbReference type="InterPro" id="IPR036397">
    <property type="entry name" value="RNaseH_sf"/>
</dbReference>
<sequence length="712" mass="80088">MSRITGAVRVIDTVDLKKVILIGVDENNHSAPFSFDFQEWLDLLHSDSVMKTADPYLMLSSIPKSLPIGATVRYKQVLEITSKLSMTPNLLHTRKALTTEINAIAKAMRLNSRTIKRWVFEWLKAGRNPVAAVRKFLPKDENKVIIPQKQGKKRGVSRRIGASASLAPAHEVTGNISKAYDMYVMQRRMTWRDAYHEMLIALYGIPEEAMSEQKHGLFLDRVLVEKYRVPTWTQFRYRCRCLKNEVTNQGTELPQGKRGKAADDVFGPGFFEIDATHFQIQLVSRLTKAQLVGKPTVYLIVDIFSGAITGYCVSLENPSWAVAAQALFNCFNDKGFVFKRLGLPYESKDWPCRQLPIFLRADRAELVSNMGQAFPSSGIRVEIAPSMTPEAKGTIEGKNAEIKKSQRGRFDLPGRYEKIRRRRSPDGKKTAALDIFEFERILVEIIMDINREPIAARRIPPDALLCGAKVASRIGFYEWGLEHRAGYTLTMGPNFAYEHLLTRVNAPVTPQGIHVKGEIFSCDRLRELGILITSVDNNVKISAAYNPLFASEIYFHDQKNGLWPRAFNVDPEIARLKASFAETANYRAMQNLLTEQAGLNSHAKRRQRIPVVRKIIQVAIQEKKTVNIKTSGAKAQIRENRAQERANERSPGLNGAISSAPPFPASDKKNNLASDAKTGVVRPDNVPETIAESNTMSKTKSLWEKVNAVNKH</sequence>
<feature type="region of interest" description="Disordered" evidence="1">
    <location>
        <begin position="631"/>
        <end position="712"/>
    </location>
</feature>
<keyword evidence="4" id="KW-1185">Reference proteome</keyword>
<dbReference type="GO" id="GO:0003676">
    <property type="term" value="F:nucleic acid binding"/>
    <property type="evidence" value="ECO:0007669"/>
    <property type="project" value="InterPro"/>
</dbReference>
<dbReference type="Gene3D" id="3.30.420.10">
    <property type="entry name" value="Ribonuclease H-like superfamily/Ribonuclease H"/>
    <property type="match status" value="1"/>
</dbReference>
<dbReference type="PROSITE" id="PS50994">
    <property type="entry name" value="INTEGRASE"/>
    <property type="match status" value="1"/>
</dbReference>
<accession>A0A127QDX2</accession>
<evidence type="ECO:0000256" key="1">
    <source>
        <dbReference type="SAM" id="MobiDB-lite"/>
    </source>
</evidence>
<dbReference type="EMBL" id="CP013235">
    <property type="protein sequence ID" value="AMP08234.1"/>
    <property type="molecule type" value="Genomic_DNA"/>
</dbReference>
<protein>
    <submittedName>
        <fullName evidence="3">Integrase core domain protein</fullName>
    </submittedName>
</protein>
<dbReference type="Proteomes" id="UP000071778">
    <property type="component" value="Chromosome"/>
</dbReference>
<gene>
    <name evidence="3" type="ORF">CAter282_0418</name>
</gene>
<feature type="compositionally biased region" description="Polar residues" evidence="1">
    <location>
        <begin position="691"/>
        <end position="700"/>
    </location>
</feature>
<evidence type="ECO:0000259" key="2">
    <source>
        <dbReference type="PROSITE" id="PS50994"/>
    </source>
</evidence>
<dbReference type="AlphaFoldDB" id="A0A127QDX2"/>
<evidence type="ECO:0000313" key="3">
    <source>
        <dbReference type="EMBL" id="AMP08234.1"/>
    </source>
</evidence>
<proteinExistence type="predicted"/>
<dbReference type="PATRIC" id="fig|279058.18.peg.420"/>
<evidence type="ECO:0000313" key="4">
    <source>
        <dbReference type="Proteomes" id="UP000071778"/>
    </source>
</evidence>
<feature type="domain" description="Integrase catalytic" evidence="2">
    <location>
        <begin position="264"/>
        <end position="469"/>
    </location>
</feature>
<organism evidence="3 4">
    <name type="scientific">Collimonas arenae</name>
    <dbReference type="NCBI Taxonomy" id="279058"/>
    <lineage>
        <taxon>Bacteria</taxon>
        <taxon>Pseudomonadati</taxon>
        <taxon>Pseudomonadota</taxon>
        <taxon>Betaproteobacteria</taxon>
        <taxon>Burkholderiales</taxon>
        <taxon>Oxalobacteraceae</taxon>
        <taxon>Collimonas</taxon>
    </lineage>
</organism>
<dbReference type="GO" id="GO:0015074">
    <property type="term" value="P:DNA integration"/>
    <property type="evidence" value="ECO:0007669"/>
    <property type="project" value="InterPro"/>
</dbReference>
<feature type="compositionally biased region" description="Basic and acidic residues" evidence="1">
    <location>
        <begin position="636"/>
        <end position="648"/>
    </location>
</feature>
<name>A0A127QDX2_9BURK</name>
<reference evidence="3 4" key="1">
    <citation type="submission" date="2015-11" db="EMBL/GenBank/DDBJ databases">
        <title>Exploring the genomic traits of fungus-feeding bacterial genus Collimonas.</title>
        <authorList>
            <person name="Song C."/>
            <person name="Schmidt R."/>
            <person name="de Jager V."/>
            <person name="Krzyzanowska D."/>
            <person name="Jongedijk E."/>
            <person name="Cankar K."/>
            <person name="Beekwilder J."/>
            <person name="van Veen A."/>
            <person name="de Boer W."/>
            <person name="van Veen J.A."/>
            <person name="Garbeva P."/>
        </authorList>
    </citation>
    <scope>NUCLEOTIDE SEQUENCE [LARGE SCALE GENOMIC DNA]</scope>
    <source>
        <strain evidence="3 4">Ter282</strain>
    </source>
</reference>